<evidence type="ECO:0000256" key="1">
    <source>
        <dbReference type="SAM" id="MobiDB-lite"/>
    </source>
</evidence>
<comment type="caution">
    <text evidence="2">The sequence shown here is derived from an EMBL/GenBank/DDBJ whole genome shotgun (WGS) entry which is preliminary data.</text>
</comment>
<dbReference type="InterPro" id="IPR043136">
    <property type="entry name" value="B30.2/SPRY_sf"/>
</dbReference>
<dbReference type="Gene3D" id="2.60.120.920">
    <property type="match status" value="1"/>
</dbReference>
<reference evidence="2 3" key="1">
    <citation type="journal article" date="2012" name="Genome Biol.">
        <title>Genome and low-iron response of an oceanic diatom adapted to chronic iron limitation.</title>
        <authorList>
            <person name="Lommer M."/>
            <person name="Specht M."/>
            <person name="Roy A.S."/>
            <person name="Kraemer L."/>
            <person name="Andreson R."/>
            <person name="Gutowska M.A."/>
            <person name="Wolf J."/>
            <person name="Bergner S.V."/>
            <person name="Schilhabel M.B."/>
            <person name="Klostermeier U.C."/>
            <person name="Beiko R.G."/>
            <person name="Rosenstiel P."/>
            <person name="Hippler M."/>
            <person name="Laroche J."/>
        </authorList>
    </citation>
    <scope>NUCLEOTIDE SEQUENCE [LARGE SCALE GENOMIC DNA]</scope>
    <source>
        <strain evidence="2 3">CCMP1005</strain>
    </source>
</reference>
<name>K0TJF5_THAOC</name>
<evidence type="ECO:0000313" key="2">
    <source>
        <dbReference type="EMBL" id="EJK70692.1"/>
    </source>
</evidence>
<dbReference type="Proteomes" id="UP000266841">
    <property type="component" value="Unassembled WGS sequence"/>
</dbReference>
<dbReference type="EMBL" id="AGNL01008171">
    <property type="protein sequence ID" value="EJK70692.1"/>
    <property type="molecule type" value="Genomic_DNA"/>
</dbReference>
<keyword evidence="3" id="KW-1185">Reference proteome</keyword>
<dbReference type="AlphaFoldDB" id="K0TJF5"/>
<gene>
    <name evidence="2" type="ORF">THAOC_07928</name>
</gene>
<protein>
    <submittedName>
        <fullName evidence="2">Uncharacterized protein</fullName>
    </submittedName>
</protein>
<feature type="non-terminal residue" evidence="2">
    <location>
        <position position="292"/>
    </location>
</feature>
<proteinExistence type="predicted"/>
<accession>K0TJF5</accession>
<evidence type="ECO:0000313" key="3">
    <source>
        <dbReference type="Proteomes" id="UP000266841"/>
    </source>
</evidence>
<feature type="region of interest" description="Disordered" evidence="1">
    <location>
        <begin position="1"/>
        <end position="28"/>
    </location>
</feature>
<sequence length="292" mass="32767">MSEADNREEGVAAKRSKTNDDSDNKEGLLRKIKQLNARNEELAARNDELQSEIRALRGEGKHDDSRLPVVTKRTVDLSRVDPSLVTQVASFLCRSRELLSMALTCKAFGWRRTPSGSSLIEEAARQFLANQLRPSAVERGALPQHGDDTIAWLSILDELERLRLPLKFSKLVGPEILQLSGLPGLFRDFSFVNEAEGFDMLDRDYFDDILAQRTDTWVGNVHYCQLYCRPDDAGLTDVDWTDLQECHEVEAVEESFFDGDIVGLLVDLNEGSLSVYKNGRFLAMAKGRFGPG</sequence>
<organism evidence="2 3">
    <name type="scientific">Thalassiosira oceanica</name>
    <name type="common">Marine diatom</name>
    <dbReference type="NCBI Taxonomy" id="159749"/>
    <lineage>
        <taxon>Eukaryota</taxon>
        <taxon>Sar</taxon>
        <taxon>Stramenopiles</taxon>
        <taxon>Ochrophyta</taxon>
        <taxon>Bacillariophyta</taxon>
        <taxon>Coscinodiscophyceae</taxon>
        <taxon>Thalassiosirophycidae</taxon>
        <taxon>Thalassiosirales</taxon>
        <taxon>Thalassiosiraceae</taxon>
        <taxon>Thalassiosira</taxon>
    </lineage>
</organism>
<dbReference type="OrthoDB" id="8918678at2759"/>